<dbReference type="EMBL" id="VCAU01000379">
    <property type="protein sequence ID" value="KAF9882540.1"/>
    <property type="molecule type" value="Genomic_DNA"/>
</dbReference>
<dbReference type="InterPro" id="IPR053181">
    <property type="entry name" value="EcdB-like_regulator"/>
</dbReference>
<feature type="compositionally biased region" description="Polar residues" evidence="1">
    <location>
        <begin position="165"/>
        <end position="180"/>
    </location>
</feature>
<dbReference type="PANTHER" id="PTHR47785">
    <property type="entry name" value="ZN(II)2CYS6 TRANSCRIPTION FACTOR (EUROFUNG)-RELATED-RELATED"/>
    <property type="match status" value="1"/>
</dbReference>
<protein>
    <submittedName>
        <fullName evidence="2">Uncharacterized protein</fullName>
    </submittedName>
</protein>
<dbReference type="CDD" id="cd12148">
    <property type="entry name" value="fungal_TF_MHR"/>
    <property type="match status" value="1"/>
</dbReference>
<dbReference type="PANTHER" id="PTHR47785:SF4">
    <property type="entry name" value="ZN(II)2CYS6 TRANSCRIPTION FACTOR (EUROFUNG)"/>
    <property type="match status" value="1"/>
</dbReference>
<feature type="compositionally biased region" description="Polar residues" evidence="1">
    <location>
        <begin position="139"/>
        <end position="156"/>
    </location>
</feature>
<name>A0AAD4C9W3_ASPNN</name>
<proteinExistence type="predicted"/>
<sequence>GRFTLSLPNEISAPSTMMMFFYSAQIHLRKVLNRVHTDLYKVEKQGQTRWSSSVQKILSMNLELWRSSLPKIMTWKDQEPPSKEINVARMRAKYYGARYIIHRPLLYHALHFAGQPEVRESSMDSPSGSTTAGSGSKSQQVSPSMTHSQRATNMVRLSSDMGPVTNRSAPTPTPSQSLNTTQVYRELPSKLRRACKVCVDSAILSTEAFDGIEGRPVVTNIFGTAHA</sequence>
<evidence type="ECO:0000313" key="2">
    <source>
        <dbReference type="EMBL" id="KAF9882540.1"/>
    </source>
</evidence>
<reference evidence="2" key="2">
    <citation type="submission" date="2020-02" db="EMBL/GenBank/DDBJ databases">
        <authorList>
            <person name="Gilchrist C.L.M."/>
            <person name="Chooi Y.-H."/>
        </authorList>
    </citation>
    <scope>NUCLEOTIDE SEQUENCE</scope>
    <source>
        <strain evidence="2">MST-FP2251</strain>
    </source>
</reference>
<dbReference type="AlphaFoldDB" id="A0AAD4C9W3"/>
<feature type="region of interest" description="Disordered" evidence="1">
    <location>
        <begin position="118"/>
        <end position="180"/>
    </location>
</feature>
<comment type="caution">
    <text evidence="2">The sequence shown here is derived from an EMBL/GenBank/DDBJ whole genome shotgun (WGS) entry which is preliminary data.</text>
</comment>
<feature type="non-terminal residue" evidence="2">
    <location>
        <position position="1"/>
    </location>
</feature>
<feature type="compositionally biased region" description="Low complexity" evidence="1">
    <location>
        <begin position="125"/>
        <end position="138"/>
    </location>
</feature>
<feature type="non-terminal residue" evidence="2">
    <location>
        <position position="227"/>
    </location>
</feature>
<reference evidence="2" key="1">
    <citation type="journal article" date="2019" name="Beilstein J. Org. Chem.">
        <title>Nanangenines: drimane sesquiterpenoids as the dominant metabolite cohort of a novel Australian fungus, Aspergillus nanangensis.</title>
        <authorList>
            <person name="Lacey H.J."/>
            <person name="Gilchrist C.L.M."/>
            <person name="Crombie A."/>
            <person name="Kalaitzis J.A."/>
            <person name="Vuong D."/>
            <person name="Rutledge P.J."/>
            <person name="Turner P."/>
            <person name="Pitt J.I."/>
            <person name="Lacey E."/>
            <person name="Chooi Y.H."/>
            <person name="Piggott A.M."/>
        </authorList>
    </citation>
    <scope>NUCLEOTIDE SEQUENCE</scope>
    <source>
        <strain evidence="2">MST-FP2251</strain>
    </source>
</reference>
<gene>
    <name evidence="2" type="ORF">FE257_007501</name>
</gene>
<evidence type="ECO:0000256" key="1">
    <source>
        <dbReference type="SAM" id="MobiDB-lite"/>
    </source>
</evidence>
<dbReference type="Proteomes" id="UP001194746">
    <property type="component" value="Unassembled WGS sequence"/>
</dbReference>
<keyword evidence="3" id="KW-1185">Reference proteome</keyword>
<evidence type="ECO:0000313" key="3">
    <source>
        <dbReference type="Proteomes" id="UP001194746"/>
    </source>
</evidence>
<organism evidence="2 3">
    <name type="scientific">Aspergillus nanangensis</name>
    <dbReference type="NCBI Taxonomy" id="2582783"/>
    <lineage>
        <taxon>Eukaryota</taxon>
        <taxon>Fungi</taxon>
        <taxon>Dikarya</taxon>
        <taxon>Ascomycota</taxon>
        <taxon>Pezizomycotina</taxon>
        <taxon>Eurotiomycetes</taxon>
        <taxon>Eurotiomycetidae</taxon>
        <taxon>Eurotiales</taxon>
        <taxon>Aspergillaceae</taxon>
        <taxon>Aspergillus</taxon>
        <taxon>Aspergillus subgen. Circumdati</taxon>
    </lineage>
</organism>
<accession>A0AAD4C9W3</accession>